<dbReference type="OrthoDB" id="5241536at2"/>
<dbReference type="EMBL" id="BBYQ01000022">
    <property type="protein sequence ID" value="GAP27749.1"/>
    <property type="molecule type" value="Genomic_DNA"/>
</dbReference>
<dbReference type="SMART" id="SM00342">
    <property type="entry name" value="HTH_ARAC"/>
    <property type="match status" value="1"/>
</dbReference>
<evidence type="ECO:0000313" key="9">
    <source>
        <dbReference type="Proteomes" id="UP000180166"/>
    </source>
</evidence>
<dbReference type="KEGG" id="nsr:NS506_06246"/>
<dbReference type="Proteomes" id="UP000180166">
    <property type="component" value="Chromosome"/>
</dbReference>
<organism evidence="7 8">
    <name type="scientific">Nocardia seriolae</name>
    <dbReference type="NCBI Taxonomy" id="37332"/>
    <lineage>
        <taxon>Bacteria</taxon>
        <taxon>Bacillati</taxon>
        <taxon>Actinomycetota</taxon>
        <taxon>Actinomycetes</taxon>
        <taxon>Mycobacteriales</taxon>
        <taxon>Nocardiaceae</taxon>
        <taxon>Nocardia</taxon>
    </lineage>
</organism>
<dbReference type="RefSeq" id="WP_052086158.1">
    <property type="nucleotide sequence ID" value="NZ_AP017900.1"/>
</dbReference>
<reference evidence="6 9" key="3">
    <citation type="submission" date="2016-10" db="EMBL/GenBank/DDBJ databases">
        <title>Genome sequence of Nocardia seriolae strain EM150506, isolated from Anguila japonica.</title>
        <authorList>
            <person name="Han H.-J."/>
        </authorList>
    </citation>
    <scope>NUCLEOTIDE SEQUENCE [LARGE SCALE GENOMIC DNA]</scope>
    <source>
        <strain evidence="6 9">EM150506</strain>
    </source>
</reference>
<dbReference type="Proteomes" id="UP000037179">
    <property type="component" value="Unassembled WGS sequence"/>
</dbReference>
<name>A0A0B8N1S5_9NOCA</name>
<keyword evidence="2" id="KW-0238">DNA-binding</keyword>
<reference evidence="8" key="1">
    <citation type="submission" date="2015-07" db="EMBL/GenBank/DDBJ databases">
        <title>Nocardia seriolae U-1 whole genome shotgun sequence.</title>
        <authorList>
            <person name="Imajoh M."/>
            <person name="Fukumoto Y."/>
            <person name="Sukeda M."/>
            <person name="Yamane J."/>
            <person name="Yamasaki K."/>
            <person name="Shimizu M."/>
            <person name="Ohnishi K."/>
            <person name="Oshima S."/>
        </authorList>
    </citation>
    <scope>NUCLEOTIDE SEQUENCE [LARGE SCALE GENOMIC DNA]</scope>
    <source>
        <strain evidence="8">U-1</strain>
    </source>
</reference>
<dbReference type="Gene3D" id="1.10.10.60">
    <property type="entry name" value="Homeodomain-like"/>
    <property type="match status" value="1"/>
</dbReference>
<evidence type="ECO:0000256" key="4">
    <source>
        <dbReference type="SAM" id="MobiDB-lite"/>
    </source>
</evidence>
<feature type="region of interest" description="Disordered" evidence="4">
    <location>
        <begin position="333"/>
        <end position="363"/>
    </location>
</feature>
<evidence type="ECO:0000256" key="1">
    <source>
        <dbReference type="ARBA" id="ARBA00023015"/>
    </source>
</evidence>
<evidence type="ECO:0000313" key="8">
    <source>
        <dbReference type="Proteomes" id="UP000037179"/>
    </source>
</evidence>
<evidence type="ECO:0000256" key="2">
    <source>
        <dbReference type="ARBA" id="ARBA00023125"/>
    </source>
</evidence>
<evidence type="ECO:0000313" key="6">
    <source>
        <dbReference type="EMBL" id="APB00282.1"/>
    </source>
</evidence>
<evidence type="ECO:0000256" key="3">
    <source>
        <dbReference type="ARBA" id="ARBA00023163"/>
    </source>
</evidence>
<dbReference type="GO" id="GO:0003700">
    <property type="term" value="F:DNA-binding transcription factor activity"/>
    <property type="evidence" value="ECO:0007669"/>
    <property type="project" value="InterPro"/>
</dbReference>
<dbReference type="Pfam" id="PF12833">
    <property type="entry name" value="HTH_18"/>
    <property type="match status" value="1"/>
</dbReference>
<feature type="domain" description="HTH araC/xylS-type" evidence="5">
    <location>
        <begin position="241"/>
        <end position="338"/>
    </location>
</feature>
<dbReference type="AlphaFoldDB" id="A0A0B8N1S5"/>
<reference evidence="7 8" key="2">
    <citation type="journal article" date="2016" name="Genome Announc.">
        <title>Draft Genome Sequence of Erythromycin- and Oxytetracycline-Sensitive Nocardia seriolae Strain U-1 (NBRC 110359).</title>
        <authorList>
            <person name="Imajoh M."/>
            <person name="Sukeda M."/>
            <person name="Shimizu M."/>
            <person name="Yamane J."/>
            <person name="Ohnishi K."/>
            <person name="Oshima S."/>
        </authorList>
    </citation>
    <scope>NUCLEOTIDE SEQUENCE [LARGE SCALE GENOMIC DNA]</scope>
    <source>
        <strain evidence="7 8">U-1</strain>
    </source>
</reference>
<dbReference type="PANTHER" id="PTHR47894:SF1">
    <property type="entry name" value="HTH-TYPE TRANSCRIPTIONAL REGULATOR VQSM"/>
    <property type="match status" value="1"/>
</dbReference>
<dbReference type="Pfam" id="PF12625">
    <property type="entry name" value="Arabinose_bd"/>
    <property type="match status" value="1"/>
</dbReference>
<keyword evidence="8" id="KW-1185">Reference proteome</keyword>
<protein>
    <submittedName>
        <fullName evidence="7">AraC family transcriptional regulator</fullName>
    </submittedName>
    <submittedName>
        <fullName evidence="6">HTH-type transcriptional regulator VqsM</fullName>
    </submittedName>
</protein>
<dbReference type="PANTHER" id="PTHR47894">
    <property type="entry name" value="HTH-TYPE TRANSCRIPTIONAL REGULATOR GADX"/>
    <property type="match status" value="1"/>
</dbReference>
<dbReference type="PROSITE" id="PS01124">
    <property type="entry name" value="HTH_ARAC_FAMILY_2"/>
    <property type="match status" value="1"/>
</dbReference>
<evidence type="ECO:0000259" key="5">
    <source>
        <dbReference type="PROSITE" id="PS01124"/>
    </source>
</evidence>
<dbReference type="GO" id="GO:0000976">
    <property type="term" value="F:transcription cis-regulatory region binding"/>
    <property type="evidence" value="ECO:0007669"/>
    <property type="project" value="TreeGrafter"/>
</dbReference>
<dbReference type="InterPro" id="IPR018060">
    <property type="entry name" value="HTH_AraC"/>
</dbReference>
<dbReference type="GO" id="GO:0005829">
    <property type="term" value="C:cytosol"/>
    <property type="evidence" value="ECO:0007669"/>
    <property type="project" value="TreeGrafter"/>
</dbReference>
<accession>A0A0B8N1S5</accession>
<keyword evidence="1" id="KW-0805">Transcription regulation</keyword>
<proteinExistence type="predicted"/>
<dbReference type="GeneID" id="93376735"/>
<dbReference type="InterPro" id="IPR032687">
    <property type="entry name" value="AraC-type_N"/>
</dbReference>
<dbReference type="InterPro" id="IPR009057">
    <property type="entry name" value="Homeodomain-like_sf"/>
</dbReference>
<sequence>MEVVAPADLATIPPTTLVRLCALAAESGVDARPWFQGTGVSVAVLDAPQALVSYRQATTVIRRALRAMPEAPIGLAIGSRDVAVGFGIVGFAMRSARTLADALAIGLEWHRLTGSLVDVALTERGGSPAMRVLERVPDPELVRFFCEEAMSAVAAFGRSLLGEDIDPVLIRLSCPEPGYSAEYRRFFRCPVEFDCAGNELVIPAGLLEREIPTRSAASLTIALETCRRMRGVIDPRPVTVKAVESILGENLRVAPTMVEVADRLFVTERTLRRQLQVSGESFTDIRDRVRRQRGSRLVRETGMTIARIAAETGFGDAREFRRAYIRWNGEPPSRTRTAALGPAAEPRERCASAPGVGPADERGQARLVDRGFESGALDRLRSDRVRALEQCQRDVLGTRARLPGGVGDGRRRVEQIQQPGGIGRSAFGRAEIPEPHAPVLAILDRQQMRPVPPAQMGVHLAGVDGDHVGAVQQLGGDPVVEMVCAGYEYGRGPGAVDRAAQAFDRVIGVGAEDQRLAEVVTESRRQAADSAFVPLLADSGDIPP</sequence>
<evidence type="ECO:0000313" key="7">
    <source>
        <dbReference type="EMBL" id="GAP27749.1"/>
    </source>
</evidence>
<gene>
    <name evidence="6" type="ORF">NS506_06246</name>
    <name evidence="7" type="ORF">NSK11_contig00022-0093</name>
</gene>
<dbReference type="EMBL" id="CP017839">
    <property type="protein sequence ID" value="APB00282.1"/>
    <property type="molecule type" value="Genomic_DNA"/>
</dbReference>
<dbReference type="SUPFAM" id="SSF46689">
    <property type="entry name" value="Homeodomain-like"/>
    <property type="match status" value="1"/>
</dbReference>
<keyword evidence="3" id="KW-0804">Transcription</keyword>